<dbReference type="PROSITE" id="PS51257">
    <property type="entry name" value="PROKAR_LIPOPROTEIN"/>
    <property type="match status" value="1"/>
</dbReference>
<evidence type="ECO:0000256" key="7">
    <source>
        <dbReference type="ARBA" id="ARBA00023010"/>
    </source>
</evidence>
<evidence type="ECO:0000256" key="5">
    <source>
        <dbReference type="ARBA" id="ARBA00022927"/>
    </source>
</evidence>
<accession>A0A517T8C7</accession>
<evidence type="ECO:0000256" key="4">
    <source>
        <dbReference type="ARBA" id="ARBA00022692"/>
    </source>
</evidence>
<dbReference type="NCBIfam" id="TIGR00964">
    <property type="entry name" value="secE_bact"/>
    <property type="match status" value="1"/>
</dbReference>
<reference evidence="10 11" key="1">
    <citation type="submission" date="2019-02" db="EMBL/GenBank/DDBJ databases">
        <title>Deep-cultivation of Planctomycetes and their phenomic and genomic characterization uncovers novel biology.</title>
        <authorList>
            <person name="Wiegand S."/>
            <person name="Jogler M."/>
            <person name="Boedeker C."/>
            <person name="Pinto D."/>
            <person name="Vollmers J."/>
            <person name="Rivas-Marin E."/>
            <person name="Kohn T."/>
            <person name="Peeters S.H."/>
            <person name="Heuer A."/>
            <person name="Rast P."/>
            <person name="Oberbeckmann S."/>
            <person name="Bunk B."/>
            <person name="Jeske O."/>
            <person name="Meyerdierks A."/>
            <person name="Storesund J.E."/>
            <person name="Kallscheuer N."/>
            <person name="Luecker S."/>
            <person name="Lage O.M."/>
            <person name="Pohl T."/>
            <person name="Merkel B.J."/>
            <person name="Hornburger P."/>
            <person name="Mueller R.-W."/>
            <person name="Bruemmer F."/>
            <person name="Labrenz M."/>
            <person name="Spormann A.M."/>
            <person name="Op den Camp H."/>
            <person name="Overmann J."/>
            <person name="Amann R."/>
            <person name="Jetten M.S.M."/>
            <person name="Mascher T."/>
            <person name="Medema M.H."/>
            <person name="Devos D.P."/>
            <person name="Kaster A.-K."/>
            <person name="Ovreas L."/>
            <person name="Rohde M."/>
            <person name="Galperin M.Y."/>
            <person name="Jogler C."/>
        </authorList>
    </citation>
    <scope>NUCLEOTIDE SEQUENCE [LARGE SCALE GENOMIC DNA]</scope>
    <source>
        <strain evidence="10 11">V22</strain>
    </source>
</reference>
<evidence type="ECO:0000256" key="3">
    <source>
        <dbReference type="ARBA" id="ARBA00022475"/>
    </source>
</evidence>
<dbReference type="GO" id="GO:0008320">
    <property type="term" value="F:protein transmembrane transporter activity"/>
    <property type="evidence" value="ECO:0007669"/>
    <property type="project" value="UniProtKB-UniRule"/>
</dbReference>
<dbReference type="Proteomes" id="UP000319976">
    <property type="component" value="Chromosome"/>
</dbReference>
<keyword evidence="5 9" id="KW-0653">Protein transport</keyword>
<organism evidence="10 11">
    <name type="scientific">Calycomorphotria hydatis</name>
    <dbReference type="NCBI Taxonomy" id="2528027"/>
    <lineage>
        <taxon>Bacteria</taxon>
        <taxon>Pseudomonadati</taxon>
        <taxon>Planctomycetota</taxon>
        <taxon>Planctomycetia</taxon>
        <taxon>Planctomycetales</taxon>
        <taxon>Planctomycetaceae</taxon>
        <taxon>Calycomorphotria</taxon>
    </lineage>
</organism>
<gene>
    <name evidence="9" type="primary">secE</name>
    <name evidence="10" type="ORF">V22_18560</name>
</gene>
<keyword evidence="4 9" id="KW-0812">Transmembrane</keyword>
<evidence type="ECO:0000313" key="10">
    <source>
        <dbReference type="EMBL" id="QDT64621.1"/>
    </source>
</evidence>
<dbReference type="GO" id="GO:0005886">
    <property type="term" value="C:plasma membrane"/>
    <property type="evidence" value="ECO:0007669"/>
    <property type="project" value="UniProtKB-UniRule"/>
</dbReference>
<dbReference type="EMBL" id="CP036316">
    <property type="protein sequence ID" value="QDT64621.1"/>
    <property type="molecule type" value="Genomic_DNA"/>
</dbReference>
<evidence type="ECO:0000313" key="11">
    <source>
        <dbReference type="Proteomes" id="UP000319976"/>
    </source>
</evidence>
<keyword evidence="8 9" id="KW-0472">Membrane</keyword>
<evidence type="ECO:0000256" key="6">
    <source>
        <dbReference type="ARBA" id="ARBA00022989"/>
    </source>
</evidence>
<comment type="caution">
    <text evidence="9">Lacks conserved residue(s) required for the propagation of feature annotation.</text>
</comment>
<dbReference type="InterPro" id="IPR005807">
    <property type="entry name" value="SecE_bac"/>
</dbReference>
<keyword evidence="3 9" id="KW-1003">Cell membrane</keyword>
<keyword evidence="6 9" id="KW-1133">Transmembrane helix</keyword>
<comment type="function">
    <text evidence="9">Essential subunit of the Sec protein translocation channel SecYEG. Clamps together the 2 halves of SecY. May contact the channel plug during translocation.</text>
</comment>
<dbReference type="Gene3D" id="1.20.5.1030">
    <property type="entry name" value="Preprotein translocase secy subunit"/>
    <property type="match status" value="1"/>
</dbReference>
<comment type="subunit">
    <text evidence="9">Component of the Sec protein translocase complex. Heterotrimer consisting of SecY, SecE and SecG subunits. The heterotrimers can form oligomers, although 1 heterotrimer is thought to be able to translocate proteins. Interacts with the ribosome. Interacts with SecDF, and other proteins may be involved. Interacts with SecA.</text>
</comment>
<feature type="transmembrane region" description="Helical" evidence="9">
    <location>
        <begin position="42"/>
        <end position="61"/>
    </location>
</feature>
<keyword evidence="7 9" id="KW-0811">Translocation</keyword>
<evidence type="ECO:0000256" key="1">
    <source>
        <dbReference type="ARBA" id="ARBA00004370"/>
    </source>
</evidence>
<keyword evidence="11" id="KW-1185">Reference proteome</keyword>
<dbReference type="InterPro" id="IPR001901">
    <property type="entry name" value="Translocase_SecE/Sec61-g"/>
</dbReference>
<dbReference type="KEGG" id="chya:V22_18560"/>
<dbReference type="GO" id="GO:0009306">
    <property type="term" value="P:protein secretion"/>
    <property type="evidence" value="ECO:0007669"/>
    <property type="project" value="UniProtKB-UniRule"/>
</dbReference>
<dbReference type="AlphaFoldDB" id="A0A517T8C7"/>
<dbReference type="HAMAP" id="MF_00422">
    <property type="entry name" value="SecE"/>
    <property type="match status" value="1"/>
</dbReference>
<dbReference type="PANTHER" id="PTHR33910">
    <property type="entry name" value="PROTEIN TRANSLOCASE SUBUNIT SECE"/>
    <property type="match status" value="1"/>
</dbReference>
<feature type="transmembrane region" description="Helical" evidence="9">
    <location>
        <begin position="91"/>
        <end position="112"/>
    </location>
</feature>
<dbReference type="PANTHER" id="PTHR33910:SF1">
    <property type="entry name" value="PROTEIN TRANSLOCASE SUBUNIT SECE"/>
    <property type="match status" value="1"/>
</dbReference>
<dbReference type="GO" id="GO:0065002">
    <property type="term" value="P:intracellular protein transmembrane transport"/>
    <property type="evidence" value="ECO:0007669"/>
    <property type="project" value="UniProtKB-UniRule"/>
</dbReference>
<name>A0A517T8C7_9PLAN</name>
<evidence type="ECO:0000256" key="8">
    <source>
        <dbReference type="ARBA" id="ARBA00023136"/>
    </source>
</evidence>
<keyword evidence="2 9" id="KW-0813">Transport</keyword>
<comment type="similarity">
    <text evidence="9">Belongs to the SecE/SEC61-gamma family.</text>
</comment>
<dbReference type="PROSITE" id="PS01067">
    <property type="entry name" value="SECE_SEC61G"/>
    <property type="match status" value="1"/>
</dbReference>
<dbReference type="InterPro" id="IPR038379">
    <property type="entry name" value="SecE_sf"/>
</dbReference>
<evidence type="ECO:0000256" key="2">
    <source>
        <dbReference type="ARBA" id="ARBA00022448"/>
    </source>
</evidence>
<protein>
    <recommendedName>
        <fullName evidence="9">Protein translocase subunit SecE</fullName>
    </recommendedName>
</protein>
<dbReference type="Pfam" id="PF00584">
    <property type="entry name" value="SecE"/>
    <property type="match status" value="1"/>
</dbReference>
<dbReference type="GO" id="GO:0043952">
    <property type="term" value="P:protein transport by the Sec complex"/>
    <property type="evidence" value="ECO:0007669"/>
    <property type="project" value="UniProtKB-UniRule"/>
</dbReference>
<dbReference type="GO" id="GO:0006605">
    <property type="term" value="P:protein targeting"/>
    <property type="evidence" value="ECO:0007669"/>
    <property type="project" value="UniProtKB-UniRule"/>
</dbReference>
<comment type="subcellular location">
    <subcellularLocation>
        <location evidence="1">Membrane</location>
    </subcellularLocation>
</comment>
<sequence>MGLYKRNQGRLTRQMTVLSLWVIIFMGCYVLSQGPLADYDNILIRVGIPTLLAAIGAWVAFRLVHIPKFADFLVAVQGEMDKVSWPGRQELVRSTIVVVTIMFLLAAALFSFDYIWQFVFRALGIVKF</sequence>
<proteinExistence type="inferred from homology"/>
<evidence type="ECO:0000256" key="9">
    <source>
        <dbReference type="HAMAP-Rule" id="MF_00422"/>
    </source>
</evidence>
<feature type="transmembrane region" description="Helical" evidence="9">
    <location>
        <begin position="15"/>
        <end position="36"/>
    </location>
</feature>